<dbReference type="Pfam" id="PF00072">
    <property type="entry name" value="Response_reg"/>
    <property type="match status" value="1"/>
</dbReference>
<reference evidence="8 9" key="1">
    <citation type="submission" date="2018-11" db="EMBL/GenBank/DDBJ databases">
        <title>Genomic Encyclopedia of Type Strains, Phase IV (KMG-IV): sequencing the most valuable type-strain genomes for metagenomic binning, comparative biology and taxonomic classification.</title>
        <authorList>
            <person name="Goeker M."/>
        </authorList>
    </citation>
    <scope>NUCLEOTIDE SEQUENCE [LARGE SCALE GENOMIC DNA]</scope>
    <source>
        <strain evidence="8 9">DSM 101684</strain>
    </source>
</reference>
<dbReference type="PANTHER" id="PTHR43214">
    <property type="entry name" value="TWO-COMPONENT RESPONSE REGULATOR"/>
    <property type="match status" value="1"/>
</dbReference>
<feature type="domain" description="HTH luxR-type" evidence="6">
    <location>
        <begin position="172"/>
        <end position="237"/>
    </location>
</feature>
<dbReference type="InterPro" id="IPR011006">
    <property type="entry name" value="CheY-like_superfamily"/>
</dbReference>
<dbReference type="RefSeq" id="WP_124220627.1">
    <property type="nucleotide sequence ID" value="NZ_RKQL01000001.1"/>
</dbReference>
<dbReference type="GO" id="GO:0003677">
    <property type="term" value="F:DNA binding"/>
    <property type="evidence" value="ECO:0007669"/>
    <property type="project" value="UniProtKB-KW"/>
</dbReference>
<dbReference type="GO" id="GO:0000160">
    <property type="term" value="P:phosphorelay signal transduction system"/>
    <property type="evidence" value="ECO:0007669"/>
    <property type="project" value="InterPro"/>
</dbReference>
<evidence type="ECO:0000313" key="9">
    <source>
        <dbReference type="Proteomes" id="UP000272193"/>
    </source>
</evidence>
<dbReference type="InterPro" id="IPR001789">
    <property type="entry name" value="Sig_transdc_resp-reg_receiver"/>
</dbReference>
<keyword evidence="3" id="KW-0238">DNA-binding</keyword>
<dbReference type="Gene3D" id="3.40.50.2300">
    <property type="match status" value="1"/>
</dbReference>
<dbReference type="PRINTS" id="PR00038">
    <property type="entry name" value="HTHLUXR"/>
</dbReference>
<dbReference type="SMART" id="SM00448">
    <property type="entry name" value="REC"/>
    <property type="match status" value="1"/>
</dbReference>
<evidence type="ECO:0000256" key="4">
    <source>
        <dbReference type="ARBA" id="ARBA00023163"/>
    </source>
</evidence>
<keyword evidence="4" id="KW-0804">Transcription</keyword>
<keyword evidence="2" id="KW-0805">Transcription regulation</keyword>
<evidence type="ECO:0000259" key="6">
    <source>
        <dbReference type="PROSITE" id="PS50043"/>
    </source>
</evidence>
<organism evidence="8 9">
    <name type="scientific">Tibeticola sediminis</name>
    <dbReference type="NCBI Taxonomy" id="1917811"/>
    <lineage>
        <taxon>Bacteria</taxon>
        <taxon>Pseudomonadati</taxon>
        <taxon>Pseudomonadota</taxon>
        <taxon>Betaproteobacteria</taxon>
        <taxon>Burkholderiales</taxon>
        <taxon>Comamonadaceae</taxon>
        <taxon>Tibeticola</taxon>
    </lineage>
</organism>
<dbReference type="PANTHER" id="PTHR43214:SF41">
    <property type="entry name" value="NITRATE_NITRITE RESPONSE REGULATOR PROTEIN NARP"/>
    <property type="match status" value="1"/>
</dbReference>
<dbReference type="SUPFAM" id="SSF46894">
    <property type="entry name" value="C-terminal effector domain of the bipartite response regulators"/>
    <property type="match status" value="1"/>
</dbReference>
<dbReference type="GO" id="GO:0006355">
    <property type="term" value="P:regulation of DNA-templated transcription"/>
    <property type="evidence" value="ECO:0007669"/>
    <property type="project" value="InterPro"/>
</dbReference>
<dbReference type="CDD" id="cd17535">
    <property type="entry name" value="REC_NarL-like"/>
    <property type="match status" value="1"/>
</dbReference>
<proteinExistence type="predicted"/>
<feature type="modified residue" description="4-aspartylphosphate" evidence="5">
    <location>
        <position position="58"/>
    </location>
</feature>
<evidence type="ECO:0000313" key="8">
    <source>
        <dbReference type="EMBL" id="RPE73075.1"/>
    </source>
</evidence>
<dbReference type="EMBL" id="RKQL01000001">
    <property type="protein sequence ID" value="RPE73075.1"/>
    <property type="molecule type" value="Genomic_DNA"/>
</dbReference>
<gene>
    <name evidence="8" type="ORF">EDC62_0786</name>
</gene>
<accession>A0A3N4UW89</accession>
<dbReference type="Pfam" id="PF00196">
    <property type="entry name" value="GerE"/>
    <property type="match status" value="1"/>
</dbReference>
<dbReference type="Proteomes" id="UP000272193">
    <property type="component" value="Unassembled WGS sequence"/>
</dbReference>
<sequence length="239" mass="25457">MNANPITLMLIDDHVLFRRGLVALLGQDEAFQVLCEAGDIGEAMRCLERTQPDLILLDNHLPGVKGVDAIESLRQLAPRARILMLTVSEDAHDLQQALRAGADGYLLKTIDADELAAALVRVAGGTSVVSPEMTTKLVAALRETAGPIAGAAPGDVATAMSTSDGDARAAISDDPLERLSPREREILVCLARGASNKHIARELDIAETTVKIHVQHILRKLGLSSRVQAAVFASSRGLH</sequence>
<dbReference type="PROSITE" id="PS50043">
    <property type="entry name" value="HTH_LUXR_2"/>
    <property type="match status" value="1"/>
</dbReference>
<evidence type="ECO:0000256" key="1">
    <source>
        <dbReference type="ARBA" id="ARBA00022553"/>
    </source>
</evidence>
<keyword evidence="1 5" id="KW-0597">Phosphoprotein</keyword>
<dbReference type="CDD" id="cd06170">
    <property type="entry name" value="LuxR_C_like"/>
    <property type="match status" value="1"/>
</dbReference>
<evidence type="ECO:0000259" key="7">
    <source>
        <dbReference type="PROSITE" id="PS50110"/>
    </source>
</evidence>
<dbReference type="PROSITE" id="PS50110">
    <property type="entry name" value="RESPONSE_REGULATORY"/>
    <property type="match status" value="1"/>
</dbReference>
<dbReference type="AlphaFoldDB" id="A0A3N4UW89"/>
<protein>
    <submittedName>
        <fullName evidence="8">LuxR family two component transcriptional regulator</fullName>
    </submittedName>
</protein>
<feature type="domain" description="Response regulatory" evidence="7">
    <location>
        <begin position="7"/>
        <end position="123"/>
    </location>
</feature>
<dbReference type="InterPro" id="IPR039420">
    <property type="entry name" value="WalR-like"/>
</dbReference>
<evidence type="ECO:0000256" key="5">
    <source>
        <dbReference type="PROSITE-ProRule" id="PRU00169"/>
    </source>
</evidence>
<dbReference type="InterPro" id="IPR000792">
    <property type="entry name" value="Tscrpt_reg_LuxR_C"/>
</dbReference>
<dbReference type="SUPFAM" id="SSF52172">
    <property type="entry name" value="CheY-like"/>
    <property type="match status" value="1"/>
</dbReference>
<dbReference type="OrthoDB" id="9816469at2"/>
<dbReference type="InterPro" id="IPR016032">
    <property type="entry name" value="Sig_transdc_resp-reg_C-effctor"/>
</dbReference>
<dbReference type="InterPro" id="IPR058245">
    <property type="entry name" value="NreC/VraR/RcsB-like_REC"/>
</dbReference>
<dbReference type="PROSITE" id="PS00622">
    <property type="entry name" value="HTH_LUXR_1"/>
    <property type="match status" value="1"/>
</dbReference>
<comment type="caution">
    <text evidence="8">The sequence shown here is derived from an EMBL/GenBank/DDBJ whole genome shotgun (WGS) entry which is preliminary data.</text>
</comment>
<name>A0A3N4UW89_9BURK</name>
<dbReference type="SMART" id="SM00421">
    <property type="entry name" value="HTH_LUXR"/>
    <property type="match status" value="1"/>
</dbReference>
<keyword evidence="9" id="KW-1185">Reference proteome</keyword>
<evidence type="ECO:0000256" key="3">
    <source>
        <dbReference type="ARBA" id="ARBA00023125"/>
    </source>
</evidence>
<evidence type="ECO:0000256" key="2">
    <source>
        <dbReference type="ARBA" id="ARBA00023015"/>
    </source>
</evidence>